<dbReference type="Proteomes" id="UP000276133">
    <property type="component" value="Unassembled WGS sequence"/>
</dbReference>
<accession>A0A3M7QID0</accession>
<dbReference type="STRING" id="10195.A0A3M7QID0"/>
<dbReference type="SUPFAM" id="SSF48371">
    <property type="entry name" value="ARM repeat"/>
    <property type="match status" value="1"/>
</dbReference>
<dbReference type="InterPro" id="IPR043195">
    <property type="entry name" value="TTC12"/>
</dbReference>
<feature type="repeat" description="TPR" evidence="1">
    <location>
        <begin position="111"/>
        <end position="144"/>
    </location>
</feature>
<dbReference type="OrthoDB" id="629492at2759"/>
<dbReference type="InterPro" id="IPR016024">
    <property type="entry name" value="ARM-type_fold"/>
</dbReference>
<reference evidence="2 3" key="1">
    <citation type="journal article" date="2018" name="Sci. Rep.">
        <title>Genomic signatures of local adaptation to the degree of environmental predictability in rotifers.</title>
        <authorList>
            <person name="Franch-Gras L."/>
            <person name="Hahn C."/>
            <person name="Garcia-Roger E.M."/>
            <person name="Carmona M.J."/>
            <person name="Serra M."/>
            <person name="Gomez A."/>
        </authorList>
    </citation>
    <scope>NUCLEOTIDE SEQUENCE [LARGE SCALE GENOMIC DNA]</scope>
    <source>
        <strain evidence="2">HYR1</strain>
    </source>
</reference>
<dbReference type="SUPFAM" id="SSF48452">
    <property type="entry name" value="TPR-like"/>
    <property type="match status" value="1"/>
</dbReference>
<comment type="caution">
    <text evidence="2">The sequence shown here is derived from an EMBL/GenBank/DDBJ whole genome shotgun (WGS) entry which is preliminary data.</text>
</comment>
<evidence type="ECO:0000313" key="3">
    <source>
        <dbReference type="Proteomes" id="UP000276133"/>
    </source>
</evidence>
<dbReference type="GO" id="GO:0007288">
    <property type="term" value="P:sperm axoneme assembly"/>
    <property type="evidence" value="ECO:0007669"/>
    <property type="project" value="TreeGrafter"/>
</dbReference>
<dbReference type="InterPro" id="IPR011990">
    <property type="entry name" value="TPR-like_helical_dom_sf"/>
</dbReference>
<organism evidence="2 3">
    <name type="scientific">Brachionus plicatilis</name>
    <name type="common">Marine rotifer</name>
    <name type="synonym">Brachionus muelleri</name>
    <dbReference type="NCBI Taxonomy" id="10195"/>
    <lineage>
        <taxon>Eukaryota</taxon>
        <taxon>Metazoa</taxon>
        <taxon>Spiralia</taxon>
        <taxon>Gnathifera</taxon>
        <taxon>Rotifera</taxon>
        <taxon>Eurotatoria</taxon>
        <taxon>Monogononta</taxon>
        <taxon>Pseudotrocha</taxon>
        <taxon>Ploima</taxon>
        <taxon>Brachionidae</taxon>
        <taxon>Brachionus</taxon>
    </lineage>
</organism>
<sequence>MDIPSGQELDDFLKKVDQVESIVKALNSDNQNLVKENLDKADELIQEQVIEVDGIKTKTSCSRSVINKYSENEEKTPTLPQPNLNQETFMAALEKDAQERFERKKKMTILANELKEIGNKEFKKKNYEKAIEYYTEALQKVRDIPVIYTNRAQAFNAIGKYEEAISDCDWALRIDDKCIKALIHKGKAFGFMKKFDQALTEFENAKIIDSKQNVVIDEYIKELERSRIAFSQEKSAEIFLDQNNDKNSPASNIMEILNNKINLANQNNWYYSGGLRCLASLCNDETTRTLFRTQNGFSLFEKHSVFSKYFNSEIELLKLNGSEIDILSSSFEFFTAITRECDENIRAIFKIENFSQIIENLLKQLKENSLSVKSQLVDFLFSLSEKEFGVIQIINNFNQFKILDLLIDLVENKNDSMVDSKTVNIVQNLLLEEK</sequence>
<dbReference type="EMBL" id="REGN01006116">
    <property type="protein sequence ID" value="RNA10791.1"/>
    <property type="molecule type" value="Genomic_DNA"/>
</dbReference>
<evidence type="ECO:0000313" key="2">
    <source>
        <dbReference type="EMBL" id="RNA10791.1"/>
    </source>
</evidence>
<dbReference type="GO" id="GO:0005737">
    <property type="term" value="C:cytoplasm"/>
    <property type="evidence" value="ECO:0007669"/>
    <property type="project" value="TreeGrafter"/>
</dbReference>
<dbReference type="AlphaFoldDB" id="A0A3M7QID0"/>
<dbReference type="GO" id="GO:0070286">
    <property type="term" value="P:axonemal dynein complex assembly"/>
    <property type="evidence" value="ECO:0007669"/>
    <property type="project" value="TreeGrafter"/>
</dbReference>
<evidence type="ECO:0000256" key="1">
    <source>
        <dbReference type="PROSITE-ProRule" id="PRU00339"/>
    </source>
</evidence>
<keyword evidence="3" id="KW-1185">Reference proteome</keyword>
<dbReference type="SMART" id="SM00028">
    <property type="entry name" value="TPR"/>
    <property type="match status" value="3"/>
</dbReference>
<gene>
    <name evidence="2" type="ORF">BpHYR1_029848</name>
</gene>
<dbReference type="PROSITE" id="PS50005">
    <property type="entry name" value="TPR"/>
    <property type="match status" value="1"/>
</dbReference>
<dbReference type="Gene3D" id="1.25.10.10">
    <property type="entry name" value="Leucine-rich Repeat Variant"/>
    <property type="match status" value="1"/>
</dbReference>
<dbReference type="InterPro" id="IPR011989">
    <property type="entry name" value="ARM-like"/>
</dbReference>
<protein>
    <submittedName>
        <fullName evidence="2">Tetratricopeptide repeat 12</fullName>
    </submittedName>
</protein>
<dbReference type="PANTHER" id="PTHR46540">
    <property type="entry name" value="TETRATRICOPEPTIDE REPEAT PROTEIN 12"/>
    <property type="match status" value="1"/>
</dbReference>
<dbReference type="GO" id="GO:0005813">
    <property type="term" value="C:centrosome"/>
    <property type="evidence" value="ECO:0007669"/>
    <property type="project" value="TreeGrafter"/>
</dbReference>
<name>A0A3M7QID0_BRAPC</name>
<proteinExistence type="predicted"/>
<keyword evidence="1" id="KW-0802">TPR repeat</keyword>
<dbReference type="InterPro" id="IPR019734">
    <property type="entry name" value="TPR_rpt"/>
</dbReference>
<dbReference type="PANTHER" id="PTHR46540:SF1">
    <property type="entry name" value="TETRATRICOPEPTIDE REPEAT PROTEIN 12"/>
    <property type="match status" value="1"/>
</dbReference>
<dbReference type="Gene3D" id="1.25.40.10">
    <property type="entry name" value="Tetratricopeptide repeat domain"/>
    <property type="match status" value="1"/>
</dbReference>